<keyword evidence="16" id="KW-1133">Transmembrane helix</keyword>
<dbReference type="InterPro" id="IPR001128">
    <property type="entry name" value="Cyt_P450"/>
</dbReference>
<dbReference type="OrthoDB" id="2789670at2759"/>
<sequence length="506" mass="58492">MGPIEIIFIFAGFLGLLIYVFLIYNFNYWKKRGVEGPQPRLLFGNFPSMLTQSRHIIYDVNDIYREYKSKERFVGVFALRTPQLVVLDPKLCQEILVSNFQSFHDNQFARMIHKDLDPVIALNPFILTGSEWKDKRAEITPALTPNRIKASYPIMQKVCTRMTEYLDVETLKPVESGLNAKELATKFTTEVVANCVYGFEAEAFEDDECQIRERGTKLINQSFGTQLYFVLAAFLPNITNIYRLQLVKPESEKFFTDLMETAIQLRKETKSDRIDFLNYLLQLQEKKHLSTLEMAAHTMTFFLDGFETSSVLISNCLHLLADHRDIQQKLRDEINYAFTSKGGLSYEKLLDLSYLDQCINETLRLRTPFPSGNKLCTESCEIRTNKGKIINLEKSTVVMLPYDCFHHDPEYYPDPERFDPERFSPENGGVKKYKDMGVFLPFGDGPRICLGMKFALCQSKAAVAEIIRNWEIAVNPQTKPEFVIDPKQFLYVPEGGTWLNFRRITS</sequence>
<comment type="similarity">
    <text evidence="5 15">Belongs to the cytochrome P450 family.</text>
</comment>
<dbReference type="PANTHER" id="PTHR24292:SF84">
    <property type="entry name" value="CYTOCHROME P450 28A5-RELATED"/>
    <property type="match status" value="1"/>
</dbReference>
<feature type="binding site" description="axial binding residue" evidence="14">
    <location>
        <position position="449"/>
    </location>
    <ligand>
        <name>heme</name>
        <dbReference type="ChEBI" id="CHEBI:30413"/>
    </ligand>
    <ligandPart>
        <name>Fe</name>
        <dbReference type="ChEBI" id="CHEBI:18248"/>
    </ligandPart>
</feature>
<evidence type="ECO:0000256" key="12">
    <source>
        <dbReference type="ARBA" id="ARBA00023033"/>
    </source>
</evidence>
<organism evidence="17 18">
    <name type="scientific">Hermetia illucens</name>
    <name type="common">Black soldier fly</name>
    <dbReference type="NCBI Taxonomy" id="343691"/>
    <lineage>
        <taxon>Eukaryota</taxon>
        <taxon>Metazoa</taxon>
        <taxon>Ecdysozoa</taxon>
        <taxon>Arthropoda</taxon>
        <taxon>Hexapoda</taxon>
        <taxon>Insecta</taxon>
        <taxon>Pterygota</taxon>
        <taxon>Neoptera</taxon>
        <taxon>Endopterygota</taxon>
        <taxon>Diptera</taxon>
        <taxon>Brachycera</taxon>
        <taxon>Stratiomyomorpha</taxon>
        <taxon>Stratiomyidae</taxon>
        <taxon>Hermetiinae</taxon>
        <taxon>Hermetia</taxon>
    </lineage>
</organism>
<dbReference type="PRINTS" id="PR00465">
    <property type="entry name" value="EP450IV"/>
</dbReference>
<dbReference type="AlphaFoldDB" id="A0A7R8V481"/>
<keyword evidence="18" id="KW-1185">Reference proteome</keyword>
<evidence type="ECO:0000256" key="6">
    <source>
        <dbReference type="ARBA" id="ARBA00022617"/>
    </source>
</evidence>
<dbReference type="InterPro" id="IPR050476">
    <property type="entry name" value="Insect_CytP450_Detox"/>
</dbReference>
<accession>A0A7R8V481</accession>
<dbReference type="CDD" id="cd11056">
    <property type="entry name" value="CYP6-like"/>
    <property type="match status" value="1"/>
</dbReference>
<keyword evidence="9" id="KW-0492">Microsome</keyword>
<name>A0A7R8V481_HERIL</name>
<evidence type="ECO:0000256" key="14">
    <source>
        <dbReference type="PIRSR" id="PIRSR602403-1"/>
    </source>
</evidence>
<evidence type="ECO:0000256" key="9">
    <source>
        <dbReference type="ARBA" id="ARBA00022848"/>
    </source>
</evidence>
<dbReference type="EMBL" id="LR899014">
    <property type="protein sequence ID" value="CAD7092566.1"/>
    <property type="molecule type" value="Genomic_DNA"/>
</dbReference>
<dbReference type="GO" id="GO:0005789">
    <property type="term" value="C:endoplasmic reticulum membrane"/>
    <property type="evidence" value="ECO:0007669"/>
    <property type="project" value="UniProtKB-SubCell"/>
</dbReference>
<dbReference type="PRINTS" id="PR00385">
    <property type="entry name" value="P450"/>
</dbReference>
<evidence type="ECO:0000256" key="7">
    <source>
        <dbReference type="ARBA" id="ARBA00022723"/>
    </source>
</evidence>
<dbReference type="FunCoup" id="A0A7R8V481">
    <property type="interactions" value="10"/>
</dbReference>
<proteinExistence type="inferred from homology"/>
<feature type="transmembrane region" description="Helical" evidence="16">
    <location>
        <begin position="6"/>
        <end position="24"/>
    </location>
</feature>
<dbReference type="SUPFAM" id="SSF48264">
    <property type="entry name" value="Cytochrome P450"/>
    <property type="match status" value="1"/>
</dbReference>
<dbReference type="Proteomes" id="UP000594454">
    <property type="component" value="Chromosome 6"/>
</dbReference>
<comment type="function">
    <text evidence="2">May be involved in the metabolism of insect hormones and in the breakdown of synthetic insecticides.</text>
</comment>
<dbReference type="GO" id="GO:0016705">
    <property type="term" value="F:oxidoreductase activity, acting on paired donors, with incorporation or reduction of molecular oxygen"/>
    <property type="evidence" value="ECO:0007669"/>
    <property type="project" value="InterPro"/>
</dbReference>
<evidence type="ECO:0000256" key="16">
    <source>
        <dbReference type="SAM" id="Phobius"/>
    </source>
</evidence>
<evidence type="ECO:0000256" key="8">
    <source>
        <dbReference type="ARBA" id="ARBA00022824"/>
    </source>
</evidence>
<keyword evidence="16" id="KW-0812">Transmembrane</keyword>
<dbReference type="Pfam" id="PF00067">
    <property type="entry name" value="p450"/>
    <property type="match status" value="1"/>
</dbReference>
<protein>
    <recommendedName>
        <fullName evidence="19">Cytochrome P450</fullName>
    </recommendedName>
</protein>
<evidence type="ECO:0000256" key="15">
    <source>
        <dbReference type="RuleBase" id="RU000461"/>
    </source>
</evidence>
<keyword evidence="12 15" id="KW-0503">Monooxygenase</keyword>
<dbReference type="PANTHER" id="PTHR24292">
    <property type="entry name" value="CYTOCHROME P450"/>
    <property type="match status" value="1"/>
</dbReference>
<dbReference type="PROSITE" id="PS00086">
    <property type="entry name" value="CYTOCHROME_P450"/>
    <property type="match status" value="1"/>
</dbReference>
<evidence type="ECO:0000256" key="11">
    <source>
        <dbReference type="ARBA" id="ARBA00023004"/>
    </source>
</evidence>
<dbReference type="InterPro" id="IPR002403">
    <property type="entry name" value="Cyt_P450_E_grp-IV"/>
</dbReference>
<reference evidence="17 18" key="1">
    <citation type="submission" date="2020-11" db="EMBL/GenBank/DDBJ databases">
        <authorList>
            <person name="Wallbank WR R."/>
            <person name="Pardo Diaz C."/>
            <person name="Kozak K."/>
            <person name="Martin S."/>
            <person name="Jiggins C."/>
            <person name="Moest M."/>
            <person name="Warren A I."/>
            <person name="Generalovic N T."/>
            <person name="Byers J.R.P. K."/>
            <person name="Montejo-Kovacevich G."/>
            <person name="Yen C E."/>
        </authorList>
    </citation>
    <scope>NUCLEOTIDE SEQUENCE [LARGE SCALE GENOMIC DNA]</scope>
</reference>
<dbReference type="OMA" id="HIMLMLG"/>
<evidence type="ECO:0000256" key="4">
    <source>
        <dbReference type="ARBA" id="ARBA00004406"/>
    </source>
</evidence>
<evidence type="ECO:0000313" key="18">
    <source>
        <dbReference type="Proteomes" id="UP000594454"/>
    </source>
</evidence>
<evidence type="ECO:0008006" key="19">
    <source>
        <dbReference type="Google" id="ProtNLM"/>
    </source>
</evidence>
<dbReference type="InParanoid" id="A0A7R8V481"/>
<dbReference type="GO" id="GO:0004497">
    <property type="term" value="F:monooxygenase activity"/>
    <property type="evidence" value="ECO:0007669"/>
    <property type="project" value="UniProtKB-KW"/>
</dbReference>
<gene>
    <name evidence="17" type="ORF">HERILL_LOCUS14918</name>
</gene>
<keyword evidence="11 14" id="KW-0408">Iron</keyword>
<dbReference type="InterPro" id="IPR017972">
    <property type="entry name" value="Cyt_P450_CS"/>
</dbReference>
<dbReference type="Gene3D" id="1.10.630.10">
    <property type="entry name" value="Cytochrome P450"/>
    <property type="match status" value="1"/>
</dbReference>
<evidence type="ECO:0000256" key="1">
    <source>
        <dbReference type="ARBA" id="ARBA00001971"/>
    </source>
</evidence>
<comment type="subcellular location">
    <subcellularLocation>
        <location evidence="4">Endoplasmic reticulum membrane</location>
        <topology evidence="4">Peripheral membrane protein</topology>
    </subcellularLocation>
    <subcellularLocation>
        <location evidence="3">Microsome membrane</location>
        <topology evidence="3">Peripheral membrane protein</topology>
    </subcellularLocation>
</comment>
<dbReference type="FunFam" id="1.10.630.10:FF:000042">
    <property type="entry name" value="Cytochrome P450"/>
    <property type="match status" value="1"/>
</dbReference>
<keyword evidence="7 14" id="KW-0479">Metal-binding</keyword>
<dbReference type="InterPro" id="IPR036396">
    <property type="entry name" value="Cyt_P450_sf"/>
</dbReference>
<evidence type="ECO:0000256" key="2">
    <source>
        <dbReference type="ARBA" id="ARBA00003690"/>
    </source>
</evidence>
<dbReference type="GO" id="GO:0005506">
    <property type="term" value="F:iron ion binding"/>
    <property type="evidence" value="ECO:0007669"/>
    <property type="project" value="InterPro"/>
</dbReference>
<evidence type="ECO:0000256" key="13">
    <source>
        <dbReference type="ARBA" id="ARBA00023136"/>
    </source>
</evidence>
<evidence type="ECO:0000256" key="3">
    <source>
        <dbReference type="ARBA" id="ARBA00004174"/>
    </source>
</evidence>
<keyword evidence="13 16" id="KW-0472">Membrane</keyword>
<keyword evidence="6 14" id="KW-0349">Heme</keyword>
<comment type="cofactor">
    <cofactor evidence="1 14">
        <name>heme</name>
        <dbReference type="ChEBI" id="CHEBI:30413"/>
    </cofactor>
</comment>
<evidence type="ECO:0000256" key="10">
    <source>
        <dbReference type="ARBA" id="ARBA00023002"/>
    </source>
</evidence>
<evidence type="ECO:0000256" key="5">
    <source>
        <dbReference type="ARBA" id="ARBA00010617"/>
    </source>
</evidence>
<dbReference type="GO" id="GO:0020037">
    <property type="term" value="F:heme binding"/>
    <property type="evidence" value="ECO:0007669"/>
    <property type="project" value="InterPro"/>
</dbReference>
<evidence type="ECO:0000313" key="17">
    <source>
        <dbReference type="EMBL" id="CAD7092566.1"/>
    </source>
</evidence>
<keyword evidence="8" id="KW-0256">Endoplasmic reticulum</keyword>
<keyword evidence="10 15" id="KW-0560">Oxidoreductase</keyword>